<evidence type="ECO:0000256" key="3">
    <source>
        <dbReference type="ARBA" id="ARBA00022692"/>
    </source>
</evidence>
<evidence type="ECO:0000256" key="2">
    <source>
        <dbReference type="ARBA" id="ARBA00022448"/>
    </source>
</evidence>
<proteinExistence type="inferred from homology"/>
<keyword evidence="4 6" id="KW-1133">Transmembrane helix</keyword>
<dbReference type="RefSeq" id="WP_076004378.1">
    <property type="nucleotide sequence ID" value="NZ_CP018258.1"/>
</dbReference>
<feature type="transmembrane region" description="Helical" evidence="6">
    <location>
        <begin position="240"/>
        <end position="264"/>
    </location>
</feature>
<dbReference type="PANTHER" id="PTHR30177:SF30">
    <property type="entry name" value="GLYCINE BETAINE UPTAKE SYSTEM PERMEASE PROTEIN YEHY"/>
    <property type="match status" value="1"/>
</dbReference>
<dbReference type="InterPro" id="IPR051204">
    <property type="entry name" value="ABC_transp_perm/SBD"/>
</dbReference>
<dbReference type="Gene3D" id="1.10.3720.10">
    <property type="entry name" value="MetI-like"/>
    <property type="match status" value="1"/>
</dbReference>
<feature type="transmembrane region" description="Helical" evidence="6">
    <location>
        <begin position="113"/>
        <end position="129"/>
    </location>
</feature>
<evidence type="ECO:0000256" key="5">
    <source>
        <dbReference type="ARBA" id="ARBA00023136"/>
    </source>
</evidence>
<accession>A0A1P8F8C1</accession>
<keyword evidence="5 6" id="KW-0472">Membrane</keyword>
<evidence type="ECO:0000313" key="8">
    <source>
        <dbReference type="EMBL" id="APV44726.1"/>
    </source>
</evidence>
<dbReference type="InterPro" id="IPR000515">
    <property type="entry name" value="MetI-like"/>
</dbReference>
<dbReference type="STRING" id="1839801.Dform_01402"/>
<evidence type="ECO:0000313" key="9">
    <source>
        <dbReference type="Proteomes" id="UP000185934"/>
    </source>
</evidence>
<reference evidence="9" key="1">
    <citation type="submission" date="2016-11" db="EMBL/GenBank/DDBJ databases">
        <title>Dehalogenimonas formicexedens sp. nov., a chlorinated alkane respiring bacterium isolated from contaminated groundwater.</title>
        <authorList>
            <person name="Key T.A."/>
            <person name="Bowman K.S."/>
            <person name="Lee I."/>
            <person name="Chun J."/>
            <person name="Albuquerque L."/>
            <person name="da Costa M.S."/>
            <person name="Rainey F.A."/>
            <person name="Moe W.M."/>
        </authorList>
    </citation>
    <scope>NUCLEOTIDE SEQUENCE [LARGE SCALE GENOMIC DNA]</scope>
    <source>
        <strain evidence="9">NSZ-14</strain>
    </source>
</reference>
<evidence type="ECO:0000259" key="7">
    <source>
        <dbReference type="PROSITE" id="PS50928"/>
    </source>
</evidence>
<dbReference type="KEGG" id="dfo:Dform_01402"/>
<comment type="subcellular location">
    <subcellularLocation>
        <location evidence="6">Cell membrane</location>
        <topology evidence="6">Multi-pass membrane protein</topology>
    </subcellularLocation>
    <subcellularLocation>
        <location evidence="1">Membrane</location>
        <topology evidence="1">Multi-pass membrane protein</topology>
    </subcellularLocation>
</comment>
<feature type="transmembrane region" description="Helical" evidence="6">
    <location>
        <begin position="319"/>
        <end position="339"/>
    </location>
</feature>
<dbReference type="PANTHER" id="PTHR30177">
    <property type="entry name" value="GLYCINE BETAINE/L-PROLINE TRANSPORT SYSTEM PERMEASE PROTEIN PROW"/>
    <property type="match status" value="1"/>
</dbReference>
<dbReference type="GO" id="GO:0031460">
    <property type="term" value="P:glycine betaine transport"/>
    <property type="evidence" value="ECO:0007669"/>
    <property type="project" value="TreeGrafter"/>
</dbReference>
<dbReference type="Pfam" id="PF00528">
    <property type="entry name" value="BPD_transp_1"/>
    <property type="match status" value="1"/>
</dbReference>
<keyword evidence="2 6" id="KW-0813">Transport</keyword>
<dbReference type="EMBL" id="CP018258">
    <property type="protein sequence ID" value="APV44726.1"/>
    <property type="molecule type" value="Genomic_DNA"/>
</dbReference>
<protein>
    <submittedName>
        <fullName evidence="8">Osmoprotectant transport system permease protein</fullName>
    </submittedName>
</protein>
<name>A0A1P8F8C1_9CHLR</name>
<evidence type="ECO:0000256" key="4">
    <source>
        <dbReference type="ARBA" id="ARBA00022989"/>
    </source>
</evidence>
<comment type="similarity">
    <text evidence="6">Belongs to the binding-protein-dependent transport system permease family.</text>
</comment>
<dbReference type="SUPFAM" id="SSF161098">
    <property type="entry name" value="MetI-like"/>
    <property type="match status" value="1"/>
</dbReference>
<dbReference type="CDD" id="cd06261">
    <property type="entry name" value="TM_PBP2"/>
    <property type="match status" value="1"/>
</dbReference>
<feature type="domain" description="ABC transmembrane type-1" evidence="7">
    <location>
        <begin position="177"/>
        <end position="368"/>
    </location>
</feature>
<feature type="transmembrane region" description="Helical" evidence="6">
    <location>
        <begin position="74"/>
        <end position="93"/>
    </location>
</feature>
<keyword evidence="9" id="KW-1185">Reference proteome</keyword>
<keyword evidence="3 6" id="KW-0812">Transmembrane</keyword>
<feature type="transmembrane region" description="Helical" evidence="6">
    <location>
        <begin position="177"/>
        <end position="199"/>
    </location>
</feature>
<sequence length="385" mass="39673">MTRKPEINPVLVVAAVLGLSAAIPDFFKLKANRLVTGDGIGFFQSLDLPVAVLLLISWLACAAAAVYRNSRLSMYGVAGLSFVTLVLLVPGAGIGARNLLSGAPELTRVSPSGGFWLSALAVYLLYFAASRPGQPARTLITASGPLIVVAAAASGLLNGFSFVVEYQNQSSRFFQELLRHLLIFGVSIGAAIVIGLPTGIIAAKSRFAAPVLYLFGVIQTIPSLALFGLLLVALSALRQAIPGLGISGIGLLPAIIAITLYSLLPIAQNTFSGIKGVAKDIRDAGAGIGMSSRQLLLKVEMPLAAPTILSGLRIAAVQAVGGTAVAALIGAGGLGFFIFQGLEQAASDLILMGAISVVVLALVINGIFQFLEERLKASLPGMVTA</sequence>
<feature type="transmembrane region" description="Helical" evidence="6">
    <location>
        <begin position="211"/>
        <end position="234"/>
    </location>
</feature>
<organism evidence="8 9">
    <name type="scientific">Dehalogenimonas formicexedens</name>
    <dbReference type="NCBI Taxonomy" id="1839801"/>
    <lineage>
        <taxon>Bacteria</taxon>
        <taxon>Bacillati</taxon>
        <taxon>Chloroflexota</taxon>
        <taxon>Dehalococcoidia</taxon>
        <taxon>Dehalococcoidales</taxon>
        <taxon>Dehalococcoidaceae</taxon>
        <taxon>Dehalogenimonas</taxon>
    </lineage>
</organism>
<dbReference type="PROSITE" id="PS50928">
    <property type="entry name" value="ABC_TM1"/>
    <property type="match status" value="1"/>
</dbReference>
<evidence type="ECO:0000256" key="1">
    <source>
        <dbReference type="ARBA" id="ARBA00004141"/>
    </source>
</evidence>
<feature type="transmembrane region" description="Helical" evidence="6">
    <location>
        <begin position="345"/>
        <end position="368"/>
    </location>
</feature>
<feature type="transmembrane region" description="Helical" evidence="6">
    <location>
        <begin position="136"/>
        <end position="157"/>
    </location>
</feature>
<dbReference type="GO" id="GO:0005886">
    <property type="term" value="C:plasma membrane"/>
    <property type="evidence" value="ECO:0007669"/>
    <property type="project" value="UniProtKB-SubCell"/>
</dbReference>
<dbReference type="OrthoDB" id="9801163at2"/>
<dbReference type="Proteomes" id="UP000185934">
    <property type="component" value="Chromosome"/>
</dbReference>
<dbReference type="AlphaFoldDB" id="A0A1P8F8C1"/>
<gene>
    <name evidence="8" type="ORF">Dform_01402</name>
</gene>
<feature type="transmembrane region" description="Helical" evidence="6">
    <location>
        <begin position="46"/>
        <end position="67"/>
    </location>
</feature>
<dbReference type="InterPro" id="IPR035906">
    <property type="entry name" value="MetI-like_sf"/>
</dbReference>
<evidence type="ECO:0000256" key="6">
    <source>
        <dbReference type="RuleBase" id="RU363032"/>
    </source>
</evidence>
<dbReference type="GO" id="GO:0055085">
    <property type="term" value="P:transmembrane transport"/>
    <property type="evidence" value="ECO:0007669"/>
    <property type="project" value="InterPro"/>
</dbReference>